<accession>A0ABY7PI07</accession>
<evidence type="ECO:0000259" key="3">
    <source>
        <dbReference type="Pfam" id="PF01833"/>
    </source>
</evidence>
<proteinExistence type="predicted"/>
<dbReference type="SUPFAM" id="SSF81296">
    <property type="entry name" value="E set domains"/>
    <property type="match status" value="1"/>
</dbReference>
<dbReference type="NCBIfam" id="TIGR04183">
    <property type="entry name" value="Por_Secre_tail"/>
    <property type="match status" value="1"/>
</dbReference>
<dbReference type="PANTHER" id="PTHR44103:SF1">
    <property type="entry name" value="PROPROTEIN CONVERTASE P"/>
    <property type="match status" value="1"/>
</dbReference>
<dbReference type="PANTHER" id="PTHR44103">
    <property type="entry name" value="PROPROTEIN CONVERTASE P"/>
    <property type="match status" value="1"/>
</dbReference>
<dbReference type="Gene3D" id="2.130.10.130">
    <property type="entry name" value="Integrin alpha, N-terminal"/>
    <property type="match status" value="2"/>
</dbReference>
<feature type="signal peptide" evidence="2">
    <location>
        <begin position="1"/>
        <end position="25"/>
    </location>
</feature>
<keyword evidence="1 2" id="KW-0732">Signal</keyword>
<keyword evidence="5" id="KW-1185">Reference proteome</keyword>
<dbReference type="Pfam" id="PF13517">
    <property type="entry name" value="FG-GAP_3"/>
    <property type="match status" value="2"/>
</dbReference>
<dbReference type="InterPro" id="IPR002909">
    <property type="entry name" value="IPT_dom"/>
</dbReference>
<dbReference type="InterPro" id="IPR013517">
    <property type="entry name" value="FG-GAP"/>
</dbReference>
<dbReference type="Gene3D" id="2.60.40.10">
    <property type="entry name" value="Immunoglobulins"/>
    <property type="match status" value="1"/>
</dbReference>
<evidence type="ECO:0000256" key="1">
    <source>
        <dbReference type="ARBA" id="ARBA00022729"/>
    </source>
</evidence>
<dbReference type="Proteomes" id="UP001211872">
    <property type="component" value="Chromosome"/>
</dbReference>
<protein>
    <submittedName>
        <fullName evidence="4">FG-GAP-like repeat-containing protein</fullName>
    </submittedName>
</protein>
<dbReference type="InterPro" id="IPR014756">
    <property type="entry name" value="Ig_E-set"/>
</dbReference>
<dbReference type="SUPFAM" id="SSF69318">
    <property type="entry name" value="Integrin alpha N-terminal domain"/>
    <property type="match status" value="1"/>
</dbReference>
<gene>
    <name evidence="4" type="ORF">O9Z63_11630</name>
</gene>
<evidence type="ECO:0000256" key="2">
    <source>
        <dbReference type="SAM" id="SignalP"/>
    </source>
</evidence>
<evidence type="ECO:0000313" key="5">
    <source>
        <dbReference type="Proteomes" id="UP001211872"/>
    </source>
</evidence>
<dbReference type="InterPro" id="IPR013783">
    <property type="entry name" value="Ig-like_fold"/>
</dbReference>
<reference evidence="4 5" key="1">
    <citation type="journal article" date="2011" name="Int. J. Syst. Evol. Microbiol.">
        <title>Hymenobacter yonginensis sp. nov., isolated from a mesotrophic artificial lake.</title>
        <authorList>
            <person name="Joung Y."/>
            <person name="Cho S.H."/>
            <person name="Kim H."/>
            <person name="Kim S.B."/>
            <person name="Joh K."/>
        </authorList>
    </citation>
    <scope>NUCLEOTIDE SEQUENCE [LARGE SCALE GENOMIC DNA]</scope>
    <source>
        <strain evidence="4 5">KCTC 22745</strain>
    </source>
</reference>
<evidence type="ECO:0000313" key="4">
    <source>
        <dbReference type="EMBL" id="WBO83030.1"/>
    </source>
</evidence>
<dbReference type="Pfam" id="PF01839">
    <property type="entry name" value="FG-GAP"/>
    <property type="match status" value="1"/>
</dbReference>
<sequence>MRFALLSGCSLLTLATLGLPAAAQAQAPTITSFTPATAAPGSTVTVTGTNLNGFTAVQLNGQRVSATSSLLLPASSLTFVVPIAAGSGSFAITTAAGTAVSATKLGITRTSSSQNYPQATPSTTGTTATGNFSTPVVCDLDADGRLELLVGQGNGTMIVYEQTAANGAFSTTGTLLTLSPSGTIDVGNFAKPTVTDLDSDGLQEILVGEELGKVQIYEQTARTGAGALTFDAGSTLFPNPYGVVTTAGTASANAGSYARPTITDFDGDGRIDILVGANDGTIRRYEQNTLRANTTAGFTDLGSIKLGDGTPLDAGSVSKPLVTDYDGDGKLDLVVGTLAGAVKLYTQTAVNRATFTFVRDLSTAGTDATVINMGNSGTNPSNVNGYAAPAVTDLDGDGLLDLFIGNANGSVFRYEQSTSATSPTITAPLPVVLKSFGGQATAEGALLRWSTAQEVNSDNFTLERSADGRTFQPVAQLPAAGNSTATRSYQYEDASAEARSLTTSYYRLQQQDLDGTVTVSPVVVVRRSGSTQAVGTASPNPFSQELYVALPAGTEPQPTQVTLTTLTGATVYSAKLLLSASPQLLPALPELKSGLYLLQLTTATKSTTQRVVRQ</sequence>
<feature type="chain" id="PRO_5045347361" evidence="2">
    <location>
        <begin position="26"/>
        <end position="614"/>
    </location>
</feature>
<name>A0ABY7PI07_9BACT</name>
<dbReference type="InterPro" id="IPR028994">
    <property type="entry name" value="Integrin_alpha_N"/>
</dbReference>
<dbReference type="EMBL" id="CP115396">
    <property type="protein sequence ID" value="WBO83030.1"/>
    <property type="molecule type" value="Genomic_DNA"/>
</dbReference>
<feature type="domain" description="IPT/TIG" evidence="3">
    <location>
        <begin position="28"/>
        <end position="96"/>
    </location>
</feature>
<dbReference type="RefSeq" id="WP_270125392.1">
    <property type="nucleotide sequence ID" value="NZ_CP115396.1"/>
</dbReference>
<organism evidence="4 5">
    <name type="scientific">Hymenobacter yonginensis</name>
    <dbReference type="NCBI Taxonomy" id="748197"/>
    <lineage>
        <taxon>Bacteria</taxon>
        <taxon>Pseudomonadati</taxon>
        <taxon>Bacteroidota</taxon>
        <taxon>Cytophagia</taxon>
        <taxon>Cytophagales</taxon>
        <taxon>Hymenobacteraceae</taxon>
        <taxon>Hymenobacter</taxon>
    </lineage>
</organism>
<dbReference type="InterPro" id="IPR026444">
    <property type="entry name" value="Secre_tail"/>
</dbReference>
<dbReference type="Pfam" id="PF01833">
    <property type="entry name" value="TIG"/>
    <property type="match status" value="1"/>
</dbReference>